<dbReference type="HOGENOM" id="CLU_003233_0_1_1"/>
<dbReference type="PROSITE" id="PS51194">
    <property type="entry name" value="HELICASE_CTER"/>
    <property type="match status" value="1"/>
</dbReference>
<keyword evidence="1" id="KW-0547">Nucleotide-binding</keyword>
<dbReference type="PANTHER" id="PTHR45626">
    <property type="entry name" value="TRANSCRIPTION TERMINATION FACTOR 2-RELATED"/>
    <property type="match status" value="1"/>
</dbReference>
<dbReference type="OrthoDB" id="2801544at2759"/>
<dbReference type="Pfam" id="PF00176">
    <property type="entry name" value="SNF2-rel_dom"/>
    <property type="match status" value="1"/>
</dbReference>
<evidence type="ECO:0000256" key="1">
    <source>
        <dbReference type="ARBA" id="ARBA00022741"/>
    </source>
</evidence>
<dbReference type="GO" id="GO:0005524">
    <property type="term" value="F:ATP binding"/>
    <property type="evidence" value="ECO:0007669"/>
    <property type="project" value="UniProtKB-KW"/>
</dbReference>
<dbReference type="EMBL" id="KN831768">
    <property type="protein sequence ID" value="KIM48685.1"/>
    <property type="molecule type" value="Genomic_DNA"/>
</dbReference>
<feature type="region of interest" description="Disordered" evidence="4">
    <location>
        <begin position="941"/>
        <end position="967"/>
    </location>
</feature>
<name>A0A0C3CJ22_HEBCY</name>
<protein>
    <recommendedName>
        <fullName evidence="9">Helicase C-terminal domain-containing protein</fullName>
    </recommendedName>
</protein>
<keyword evidence="8" id="KW-1185">Reference proteome</keyword>
<feature type="domain" description="Helicase ATP-binding" evidence="5">
    <location>
        <begin position="415"/>
        <end position="571"/>
    </location>
</feature>
<dbReference type="SUPFAM" id="SSF52540">
    <property type="entry name" value="P-loop containing nucleoside triphosphate hydrolases"/>
    <property type="match status" value="2"/>
</dbReference>
<dbReference type="GO" id="GO:0016787">
    <property type="term" value="F:hydrolase activity"/>
    <property type="evidence" value="ECO:0007669"/>
    <property type="project" value="UniProtKB-KW"/>
</dbReference>
<evidence type="ECO:0000259" key="5">
    <source>
        <dbReference type="PROSITE" id="PS51192"/>
    </source>
</evidence>
<reference evidence="8" key="2">
    <citation type="submission" date="2015-01" db="EMBL/GenBank/DDBJ databases">
        <title>Evolutionary Origins and Diversification of the Mycorrhizal Mutualists.</title>
        <authorList>
            <consortium name="DOE Joint Genome Institute"/>
            <consortium name="Mycorrhizal Genomics Consortium"/>
            <person name="Kohler A."/>
            <person name="Kuo A."/>
            <person name="Nagy L.G."/>
            <person name="Floudas D."/>
            <person name="Copeland A."/>
            <person name="Barry K.W."/>
            <person name="Cichocki N."/>
            <person name="Veneault-Fourrey C."/>
            <person name="LaButti K."/>
            <person name="Lindquist E.A."/>
            <person name="Lipzen A."/>
            <person name="Lundell T."/>
            <person name="Morin E."/>
            <person name="Murat C."/>
            <person name="Riley R."/>
            <person name="Ohm R."/>
            <person name="Sun H."/>
            <person name="Tunlid A."/>
            <person name="Henrissat B."/>
            <person name="Grigoriev I.V."/>
            <person name="Hibbett D.S."/>
            <person name="Martin F."/>
        </authorList>
    </citation>
    <scope>NUCLEOTIDE SEQUENCE [LARGE SCALE GENOMIC DNA]</scope>
    <source>
        <strain evidence="8">h7</strain>
    </source>
</reference>
<dbReference type="Gene3D" id="3.40.50.300">
    <property type="entry name" value="P-loop containing nucleotide triphosphate hydrolases"/>
    <property type="match status" value="2"/>
</dbReference>
<feature type="compositionally biased region" description="Polar residues" evidence="4">
    <location>
        <begin position="950"/>
        <end position="967"/>
    </location>
</feature>
<dbReference type="SMART" id="SM00490">
    <property type="entry name" value="HELICc"/>
    <property type="match status" value="1"/>
</dbReference>
<dbReference type="AlphaFoldDB" id="A0A0C3CJ22"/>
<proteinExistence type="predicted"/>
<accession>A0A0C3CJ22</accession>
<dbReference type="InterPro" id="IPR049730">
    <property type="entry name" value="SNF2/RAD54-like_C"/>
</dbReference>
<dbReference type="STRING" id="686832.A0A0C3CJ22"/>
<evidence type="ECO:0000256" key="2">
    <source>
        <dbReference type="ARBA" id="ARBA00022801"/>
    </source>
</evidence>
<dbReference type="Proteomes" id="UP000053424">
    <property type="component" value="Unassembled WGS sequence"/>
</dbReference>
<feature type="region of interest" description="Disordered" evidence="4">
    <location>
        <begin position="893"/>
        <end position="913"/>
    </location>
</feature>
<dbReference type="PROSITE" id="PS51192">
    <property type="entry name" value="HELICASE_ATP_BIND_1"/>
    <property type="match status" value="1"/>
</dbReference>
<feature type="compositionally biased region" description="Basic residues" evidence="4">
    <location>
        <begin position="893"/>
        <end position="902"/>
    </location>
</feature>
<organism evidence="7 8">
    <name type="scientific">Hebeloma cylindrosporum</name>
    <dbReference type="NCBI Taxonomy" id="76867"/>
    <lineage>
        <taxon>Eukaryota</taxon>
        <taxon>Fungi</taxon>
        <taxon>Dikarya</taxon>
        <taxon>Basidiomycota</taxon>
        <taxon>Agaricomycotina</taxon>
        <taxon>Agaricomycetes</taxon>
        <taxon>Agaricomycetidae</taxon>
        <taxon>Agaricales</taxon>
        <taxon>Agaricineae</taxon>
        <taxon>Hymenogastraceae</taxon>
        <taxon>Hebeloma</taxon>
    </lineage>
</organism>
<feature type="domain" description="Helicase C-terminal" evidence="6">
    <location>
        <begin position="985"/>
        <end position="1138"/>
    </location>
</feature>
<dbReference type="InterPro" id="IPR000330">
    <property type="entry name" value="SNF2_N"/>
</dbReference>
<keyword evidence="2" id="KW-0378">Hydrolase</keyword>
<sequence>MSDCTWCPSCCPRCFTFNQLAATSDSPFSLRNLLLGGTLTLDKARIGVVHQKNCVHRHEEDGWHAFQSGWLIQCLQNSAEDLALIQGLAFLILHNFVRATCRGDHHGRLVLRIYLVQFDLSNVQGRLRVRKENILSAGRRHMRTLLPKLSQSLDKWLCREIVSSGEEKRLIKETIDTRTLADIYSDLACPSPIAIPGLGNIASRLLAFDDSLDGLGMRSTLYRYQRRSVASMLQKELDTRDVPDPLFIQVKSVDDKIFYVQPGTLEILKERPMITPCRGGILCEELGTGKTVMMLSLIVATRKQISSPEPSIVDDRPVMTPLAFRHFPGSEFDLARKRMFAGTNPYCEIDEVLSNNRYRRNLEKEDEVNTLPLGKMIRANVPFYHHYLGEPSNRERAQRNRLDERPKVIYLTSATLVVVPPNLLSQWDREITKHCELALRVLILRTSTIMPNARSLATNYDIILMSYTRFTSEFNNSDVTKLHSDRPCTCPEYPGFRVPNCKCPVPNISPFLQIRWKRLVIDEGHVSSSLTSILVPFAKLLSVERRWIVTGTPTTNLLGLSLGNRSSDDGNELQPDGAAGRPDQHFPVDVDDSPSMQISPSIPDDFGQKPRIWNRYDREDLNKLGNMITHFIALPQFTAEPKLMSNSVVEPLLTSTGPQPGAIQVLNQLMEMVMIRHRIEEVEKEVVLPPVSQESVLLDLDPLVIKSFNALQAIITINAIDSQRTDQDYMFHPRNADFLQATVRNMSQIFFWHVDEELYNAKQLLQSAAGHIVVAQERNVPHEDMLALNEAFRHLQIAMDDELWRQIQTHEEIPFRVLDLDQRVFDAWTRTPGSEPLASPDQTGFVHADRLLKLYDMVIQKPLIKIDDMVSWGQTVAARDKIFRQAYEESLRKKGKGRRKAKHADDLTSSSQMADNFAKKASAADTLKEMQKELDATLARLQNDDDDDGTSANNSEVGSPTKRPSNLVASSPLAKVRIASSASTKLNYIINEVQQYSSTEKFLIFSESPLSLSHVAEALELIHVKFLRFTSQVTSQFREQLVLTFETSETYRVFLMELKHGARGLNLISASRVIFCEPVWQADVESQAIKRAHRIGQTRPITVKTLAIRGTAEENMVARRTILKNSQEKLPKVIEEAGMRHYIANPKFITRPPTLSTFTTFPLIDLPPEFSRPRPNPIMLKIPAVPRTPISSLKHVRVEDPIPNPAFEGPAQKKMKGRSIRFADP</sequence>
<evidence type="ECO:0000256" key="4">
    <source>
        <dbReference type="SAM" id="MobiDB-lite"/>
    </source>
</evidence>
<evidence type="ECO:0000313" key="8">
    <source>
        <dbReference type="Proteomes" id="UP000053424"/>
    </source>
</evidence>
<dbReference type="InterPro" id="IPR050628">
    <property type="entry name" value="SNF2_RAD54_helicase_TF"/>
</dbReference>
<reference evidence="7 8" key="1">
    <citation type="submission" date="2014-04" db="EMBL/GenBank/DDBJ databases">
        <authorList>
            <consortium name="DOE Joint Genome Institute"/>
            <person name="Kuo A."/>
            <person name="Gay G."/>
            <person name="Dore J."/>
            <person name="Kohler A."/>
            <person name="Nagy L.G."/>
            <person name="Floudas D."/>
            <person name="Copeland A."/>
            <person name="Barry K.W."/>
            <person name="Cichocki N."/>
            <person name="Veneault-Fourrey C."/>
            <person name="LaButti K."/>
            <person name="Lindquist E.A."/>
            <person name="Lipzen A."/>
            <person name="Lundell T."/>
            <person name="Morin E."/>
            <person name="Murat C."/>
            <person name="Sun H."/>
            <person name="Tunlid A."/>
            <person name="Henrissat B."/>
            <person name="Grigoriev I.V."/>
            <person name="Hibbett D.S."/>
            <person name="Martin F."/>
            <person name="Nordberg H.P."/>
            <person name="Cantor M.N."/>
            <person name="Hua S.X."/>
        </authorList>
    </citation>
    <scope>NUCLEOTIDE SEQUENCE [LARGE SCALE GENOMIC DNA]</scope>
    <source>
        <strain evidence="8">h7</strain>
    </source>
</reference>
<dbReference type="InterPro" id="IPR001650">
    <property type="entry name" value="Helicase_C-like"/>
</dbReference>
<feature type="region of interest" description="Disordered" evidence="4">
    <location>
        <begin position="1201"/>
        <end position="1225"/>
    </location>
</feature>
<evidence type="ECO:0000256" key="3">
    <source>
        <dbReference type="ARBA" id="ARBA00022840"/>
    </source>
</evidence>
<gene>
    <name evidence="7" type="ORF">M413DRAFT_437870</name>
</gene>
<dbReference type="InterPro" id="IPR014001">
    <property type="entry name" value="Helicase_ATP-bd"/>
</dbReference>
<feature type="region of interest" description="Disordered" evidence="4">
    <location>
        <begin position="559"/>
        <end position="606"/>
    </location>
</feature>
<keyword evidence="3" id="KW-0067">ATP-binding</keyword>
<evidence type="ECO:0000259" key="6">
    <source>
        <dbReference type="PROSITE" id="PS51194"/>
    </source>
</evidence>
<dbReference type="SMART" id="SM00487">
    <property type="entry name" value="DEXDc"/>
    <property type="match status" value="1"/>
</dbReference>
<dbReference type="GO" id="GO:0008094">
    <property type="term" value="F:ATP-dependent activity, acting on DNA"/>
    <property type="evidence" value="ECO:0007669"/>
    <property type="project" value="TreeGrafter"/>
</dbReference>
<dbReference type="CDD" id="cd18793">
    <property type="entry name" value="SF2_C_SNF"/>
    <property type="match status" value="1"/>
</dbReference>
<dbReference type="PANTHER" id="PTHR45626:SF51">
    <property type="entry name" value="SNF2-RELATED DOMAIN-CONTAINING PROTEIN"/>
    <property type="match status" value="1"/>
</dbReference>
<dbReference type="GO" id="GO:0005634">
    <property type="term" value="C:nucleus"/>
    <property type="evidence" value="ECO:0007669"/>
    <property type="project" value="TreeGrafter"/>
</dbReference>
<dbReference type="Pfam" id="PF00271">
    <property type="entry name" value="Helicase_C"/>
    <property type="match status" value="1"/>
</dbReference>
<evidence type="ECO:0008006" key="9">
    <source>
        <dbReference type="Google" id="ProtNLM"/>
    </source>
</evidence>
<dbReference type="GO" id="GO:0006281">
    <property type="term" value="P:DNA repair"/>
    <property type="evidence" value="ECO:0007669"/>
    <property type="project" value="TreeGrafter"/>
</dbReference>
<dbReference type="InterPro" id="IPR027417">
    <property type="entry name" value="P-loop_NTPase"/>
</dbReference>
<evidence type="ECO:0000313" key="7">
    <source>
        <dbReference type="EMBL" id="KIM48685.1"/>
    </source>
</evidence>